<proteinExistence type="predicted"/>
<dbReference type="HOGENOM" id="CLU_035509_11_3_1"/>
<keyword evidence="1" id="KW-0472">Membrane</keyword>
<protein>
    <recommendedName>
        <fullName evidence="2">DUF6533 domain-containing protein</fullName>
    </recommendedName>
</protein>
<reference evidence="3 4" key="1">
    <citation type="submission" date="2014-04" db="EMBL/GenBank/DDBJ databases">
        <title>Evolutionary Origins and Diversification of the Mycorrhizal Mutualists.</title>
        <authorList>
            <consortium name="DOE Joint Genome Institute"/>
            <consortium name="Mycorrhizal Genomics Consortium"/>
            <person name="Kohler A."/>
            <person name="Kuo A."/>
            <person name="Nagy L.G."/>
            <person name="Floudas D."/>
            <person name="Copeland A."/>
            <person name="Barry K.W."/>
            <person name="Cichocki N."/>
            <person name="Veneault-Fourrey C."/>
            <person name="LaButti K."/>
            <person name="Lindquist E.A."/>
            <person name="Lipzen A."/>
            <person name="Lundell T."/>
            <person name="Morin E."/>
            <person name="Murat C."/>
            <person name="Riley R."/>
            <person name="Ohm R."/>
            <person name="Sun H."/>
            <person name="Tunlid A."/>
            <person name="Henrissat B."/>
            <person name="Grigoriev I.V."/>
            <person name="Hibbett D.S."/>
            <person name="Martin F."/>
        </authorList>
    </citation>
    <scope>NUCLEOTIDE SEQUENCE [LARGE SCALE GENOMIC DNA]</scope>
    <source>
        <strain evidence="3 4">Koide BX008</strain>
    </source>
</reference>
<feature type="transmembrane region" description="Helical" evidence="1">
    <location>
        <begin position="174"/>
        <end position="193"/>
    </location>
</feature>
<organism evidence="3 4">
    <name type="scientific">Amanita muscaria (strain Koide BX008)</name>
    <dbReference type="NCBI Taxonomy" id="946122"/>
    <lineage>
        <taxon>Eukaryota</taxon>
        <taxon>Fungi</taxon>
        <taxon>Dikarya</taxon>
        <taxon>Basidiomycota</taxon>
        <taxon>Agaricomycotina</taxon>
        <taxon>Agaricomycetes</taxon>
        <taxon>Agaricomycetidae</taxon>
        <taxon>Agaricales</taxon>
        <taxon>Pluteineae</taxon>
        <taxon>Amanitaceae</taxon>
        <taxon>Amanita</taxon>
    </lineage>
</organism>
<feature type="transmembrane region" description="Helical" evidence="1">
    <location>
        <begin position="128"/>
        <end position="145"/>
    </location>
</feature>
<dbReference type="Proteomes" id="UP000054549">
    <property type="component" value="Unassembled WGS sequence"/>
</dbReference>
<keyword evidence="1" id="KW-0812">Transmembrane</keyword>
<evidence type="ECO:0000256" key="1">
    <source>
        <dbReference type="SAM" id="Phobius"/>
    </source>
</evidence>
<feature type="transmembrane region" description="Helical" evidence="1">
    <location>
        <begin position="213"/>
        <end position="232"/>
    </location>
</feature>
<feature type="domain" description="DUF6533" evidence="2">
    <location>
        <begin position="25"/>
        <end position="66"/>
    </location>
</feature>
<keyword evidence="1" id="KW-1133">Transmembrane helix</keyword>
<sequence>MSSGCTSTECLTSLLNDWRNGNNVFVASLALLVYDYFLTLPLEIKHIWPSHPTIVISLYYAVKYGVWIECVINFIQQNTDMSISHCRVAFWVRSYLYNVFTWASEALVGISVWAIWQKDRRLTISMPLTFAVLSVVSFVYLGIWLDTFKLANPPSPLVRGCFVTSTSNDLNKPIIMVMIWIALTFVLITVSAIRSYKSGNNSTLIKMVYRQGMLYYVYLFGLHLFNLLALYYGPPDLFQMVTLPSRILQIAFTARLVLHTRQEASKCIVMFSDSTNEEIRFDASQFVL</sequence>
<dbReference type="AlphaFoldDB" id="A0A0C2WDU5"/>
<dbReference type="EMBL" id="KN818314">
    <property type="protein sequence ID" value="KIL59507.1"/>
    <property type="molecule type" value="Genomic_DNA"/>
</dbReference>
<evidence type="ECO:0000259" key="2">
    <source>
        <dbReference type="Pfam" id="PF20151"/>
    </source>
</evidence>
<dbReference type="InParanoid" id="A0A0C2WDU5"/>
<evidence type="ECO:0000313" key="3">
    <source>
        <dbReference type="EMBL" id="KIL59507.1"/>
    </source>
</evidence>
<dbReference type="InterPro" id="IPR045340">
    <property type="entry name" value="DUF6533"/>
</dbReference>
<feature type="transmembrane region" description="Helical" evidence="1">
    <location>
        <begin position="24"/>
        <end position="42"/>
    </location>
</feature>
<dbReference type="OrthoDB" id="2958007at2759"/>
<name>A0A0C2WDU5_AMAMK</name>
<dbReference type="Pfam" id="PF20151">
    <property type="entry name" value="DUF6533"/>
    <property type="match status" value="1"/>
</dbReference>
<gene>
    <name evidence="3" type="ORF">M378DRAFT_14739</name>
</gene>
<keyword evidence="4" id="KW-1185">Reference proteome</keyword>
<feature type="transmembrane region" description="Helical" evidence="1">
    <location>
        <begin position="54"/>
        <end position="75"/>
    </location>
</feature>
<evidence type="ECO:0000313" key="4">
    <source>
        <dbReference type="Proteomes" id="UP000054549"/>
    </source>
</evidence>
<accession>A0A0C2WDU5</accession>